<comment type="caution">
    <text evidence="2">The sequence shown here is derived from an EMBL/GenBank/DDBJ whole genome shotgun (WGS) entry which is preliminary data.</text>
</comment>
<evidence type="ECO:0000256" key="1">
    <source>
        <dbReference type="SAM" id="SignalP"/>
    </source>
</evidence>
<reference evidence="2 3" key="1">
    <citation type="submission" date="2020-01" db="EMBL/GenBank/DDBJ databases">
        <authorList>
            <consortium name="DOE Joint Genome Institute"/>
            <person name="Haridas S."/>
            <person name="Albert R."/>
            <person name="Binder M."/>
            <person name="Bloem J."/>
            <person name="Labutti K."/>
            <person name="Salamov A."/>
            <person name="Andreopoulos B."/>
            <person name="Baker S.E."/>
            <person name="Barry K."/>
            <person name="Bills G."/>
            <person name="Bluhm B.H."/>
            <person name="Cannon C."/>
            <person name="Castanera R."/>
            <person name="Culley D.E."/>
            <person name="Daum C."/>
            <person name="Ezra D."/>
            <person name="Gonzalez J.B."/>
            <person name="Henrissat B."/>
            <person name="Kuo A."/>
            <person name="Liang C."/>
            <person name="Lipzen A."/>
            <person name="Lutzoni F."/>
            <person name="Magnuson J."/>
            <person name="Mondo S."/>
            <person name="Nolan M."/>
            <person name="Ohm R."/>
            <person name="Pangilinan J."/>
            <person name="Park H.-J.H."/>
            <person name="Ramirez L."/>
            <person name="Alfaro M."/>
            <person name="Sun H."/>
            <person name="Tritt A."/>
            <person name="Yoshinaga Y."/>
            <person name="Zwiers L.-H.L."/>
            <person name="Turgeon B.G."/>
            <person name="Goodwin S.B."/>
            <person name="Spatafora J.W."/>
            <person name="Crous P.W."/>
            <person name="Grigoriev I.V."/>
        </authorList>
    </citation>
    <scope>NUCLEOTIDE SEQUENCE [LARGE SCALE GENOMIC DNA]</scope>
    <source>
        <strain evidence="2 3">CBS 611.86</strain>
    </source>
</reference>
<evidence type="ECO:0000313" key="3">
    <source>
        <dbReference type="Proteomes" id="UP000481861"/>
    </source>
</evidence>
<feature type="chain" id="PRO_5028815959" evidence="1">
    <location>
        <begin position="21"/>
        <end position="221"/>
    </location>
</feature>
<protein>
    <submittedName>
        <fullName evidence="2">Uncharacterized protein</fullName>
    </submittedName>
</protein>
<dbReference type="EMBL" id="JAADJZ010000012">
    <property type="protein sequence ID" value="KAF2871026.1"/>
    <property type="molecule type" value="Genomic_DNA"/>
</dbReference>
<keyword evidence="1" id="KW-0732">Signal</keyword>
<accession>A0A7C8I763</accession>
<organism evidence="2 3">
    <name type="scientific">Massariosphaeria phaeospora</name>
    <dbReference type="NCBI Taxonomy" id="100035"/>
    <lineage>
        <taxon>Eukaryota</taxon>
        <taxon>Fungi</taxon>
        <taxon>Dikarya</taxon>
        <taxon>Ascomycota</taxon>
        <taxon>Pezizomycotina</taxon>
        <taxon>Dothideomycetes</taxon>
        <taxon>Pleosporomycetidae</taxon>
        <taxon>Pleosporales</taxon>
        <taxon>Pleosporales incertae sedis</taxon>
        <taxon>Massariosphaeria</taxon>
    </lineage>
</organism>
<feature type="signal peptide" evidence="1">
    <location>
        <begin position="1"/>
        <end position="20"/>
    </location>
</feature>
<dbReference type="OrthoDB" id="3927857at2759"/>
<keyword evidence="3" id="KW-1185">Reference proteome</keyword>
<evidence type="ECO:0000313" key="2">
    <source>
        <dbReference type="EMBL" id="KAF2871026.1"/>
    </source>
</evidence>
<gene>
    <name evidence="2" type="ORF">BDV95DRAFT_52716</name>
</gene>
<proteinExistence type="predicted"/>
<sequence length="221" mass="24622">MYWSTLFVAVTSFAAASVSADFVQGVPPSPYPDQALKRRVVIDATKACADADDKDLPRNIQLASWVECKTLSFYPYPRTPAANDTDWKKGYYETFHPSLRASFNNTRYDYTTFVKAYEGFSAAISQNYGTGWQQWRDFYVASPHATNVTSRGGVVISMGVNGGILRGQTEANNYPNAGYWIVEEINDRRWVTVLTELSTSPAQPLVDGGQWAGCETPKKEL</sequence>
<dbReference type="Proteomes" id="UP000481861">
    <property type="component" value="Unassembled WGS sequence"/>
</dbReference>
<name>A0A7C8I763_9PLEO</name>
<dbReference type="AlphaFoldDB" id="A0A7C8I763"/>